<gene>
    <name evidence="1" type="ORF">HC031_25350</name>
</gene>
<dbReference type="InterPro" id="IPR013494">
    <property type="entry name" value="CHP02678"/>
</dbReference>
<sequence>MDAARALLARPLLTAAYSEELALVRLHAPALRNMFKTMLGYSLIVESTFARLIKGPVSPDGPSRPARRPDNSTFIPATYTHLALLCAALLAPGTGEQTLISALIDQVRSDAATIGVQIGDTLPERRALVTAIGHLIGWGVLSETDGTATGWGERHDEALLTIHRAALPHLLARPLSGMSHPDDLLASDPQLVDQPRRSLRRKLVENPLVRREDLTDAERDVLSRERSELTRLLAENFGLTVEVRAEGALAYDDTGSLTDVSFPGSGTVKQAALLLLAELIDLRQPTAGTTAALGDGRVVPGATATWDEVDGALARLSAQHGRAWGTTLVDQPDRLREEVVMLLSDLGLATVTAAGLVIHPAAARYRAQPHAAPLTRAARRLVDQLELEMP</sequence>
<reference evidence="1 2" key="1">
    <citation type="submission" date="2020-03" db="EMBL/GenBank/DDBJ databases">
        <title>WGS of the type strain of Planosporangium spp.</title>
        <authorList>
            <person name="Thawai C."/>
        </authorList>
    </citation>
    <scope>NUCLEOTIDE SEQUENCE [LARGE SCALE GENOMIC DNA]</scope>
    <source>
        <strain evidence="1 2">TBRC 5610</strain>
    </source>
</reference>
<proteinExistence type="predicted"/>
<evidence type="ECO:0000313" key="2">
    <source>
        <dbReference type="Proteomes" id="UP000722989"/>
    </source>
</evidence>
<protein>
    <submittedName>
        <fullName evidence="1">TIGR02678 family protein</fullName>
    </submittedName>
</protein>
<evidence type="ECO:0000313" key="1">
    <source>
        <dbReference type="EMBL" id="NJC73017.1"/>
    </source>
</evidence>
<accession>A0ABX0Y6H6</accession>
<dbReference type="Pfam" id="PF09661">
    <property type="entry name" value="DUF2398"/>
    <property type="match status" value="1"/>
</dbReference>
<name>A0ABX0Y6H6_9ACTN</name>
<comment type="caution">
    <text evidence="1">The sequence shown here is derived from an EMBL/GenBank/DDBJ whole genome shotgun (WGS) entry which is preliminary data.</text>
</comment>
<dbReference type="EMBL" id="JAATVY010000024">
    <property type="protein sequence ID" value="NJC73017.1"/>
    <property type="molecule type" value="Genomic_DNA"/>
</dbReference>
<dbReference type="NCBIfam" id="TIGR02678">
    <property type="entry name" value="TIGR02678 family protein"/>
    <property type="match status" value="1"/>
</dbReference>
<keyword evidence="2" id="KW-1185">Reference proteome</keyword>
<dbReference type="Proteomes" id="UP000722989">
    <property type="component" value="Unassembled WGS sequence"/>
</dbReference>
<organism evidence="1 2">
    <name type="scientific">Planosporangium thailandense</name>
    <dbReference type="NCBI Taxonomy" id="765197"/>
    <lineage>
        <taxon>Bacteria</taxon>
        <taxon>Bacillati</taxon>
        <taxon>Actinomycetota</taxon>
        <taxon>Actinomycetes</taxon>
        <taxon>Micromonosporales</taxon>
        <taxon>Micromonosporaceae</taxon>
        <taxon>Planosporangium</taxon>
    </lineage>
</organism>